<comment type="caution">
    <text evidence="1">The sequence shown here is derived from an EMBL/GenBank/DDBJ whole genome shotgun (WGS) entry which is preliminary data.</text>
</comment>
<keyword evidence="2" id="KW-1185">Reference proteome</keyword>
<evidence type="ECO:0000313" key="1">
    <source>
        <dbReference type="EMBL" id="KAF2875901.1"/>
    </source>
</evidence>
<accession>A0A7C8MFV4</accession>
<dbReference type="Proteomes" id="UP000481861">
    <property type="component" value="Unassembled WGS sequence"/>
</dbReference>
<gene>
    <name evidence="1" type="ORF">BDV95DRAFT_484268</name>
</gene>
<dbReference type="EMBL" id="JAADJZ010000004">
    <property type="protein sequence ID" value="KAF2875901.1"/>
    <property type="molecule type" value="Genomic_DNA"/>
</dbReference>
<evidence type="ECO:0008006" key="3">
    <source>
        <dbReference type="Google" id="ProtNLM"/>
    </source>
</evidence>
<reference evidence="1 2" key="1">
    <citation type="submission" date="2020-01" db="EMBL/GenBank/DDBJ databases">
        <authorList>
            <consortium name="DOE Joint Genome Institute"/>
            <person name="Haridas S."/>
            <person name="Albert R."/>
            <person name="Binder M."/>
            <person name="Bloem J."/>
            <person name="Labutti K."/>
            <person name="Salamov A."/>
            <person name="Andreopoulos B."/>
            <person name="Baker S.E."/>
            <person name="Barry K."/>
            <person name="Bills G."/>
            <person name="Bluhm B.H."/>
            <person name="Cannon C."/>
            <person name="Castanera R."/>
            <person name="Culley D.E."/>
            <person name="Daum C."/>
            <person name="Ezra D."/>
            <person name="Gonzalez J.B."/>
            <person name="Henrissat B."/>
            <person name="Kuo A."/>
            <person name="Liang C."/>
            <person name="Lipzen A."/>
            <person name="Lutzoni F."/>
            <person name="Magnuson J."/>
            <person name="Mondo S."/>
            <person name="Nolan M."/>
            <person name="Ohm R."/>
            <person name="Pangilinan J."/>
            <person name="Park H.-J.H."/>
            <person name="Ramirez L."/>
            <person name="Alfaro M."/>
            <person name="Sun H."/>
            <person name="Tritt A."/>
            <person name="Yoshinaga Y."/>
            <person name="Zwiers L.-H.L."/>
            <person name="Turgeon B.G."/>
            <person name="Goodwin S.B."/>
            <person name="Spatafora J.W."/>
            <person name="Crous P.W."/>
            <person name="Grigoriev I.V."/>
        </authorList>
    </citation>
    <scope>NUCLEOTIDE SEQUENCE [LARGE SCALE GENOMIC DNA]</scope>
    <source>
        <strain evidence="1 2">CBS 611.86</strain>
    </source>
</reference>
<dbReference type="OrthoDB" id="5985073at2759"/>
<evidence type="ECO:0000313" key="2">
    <source>
        <dbReference type="Proteomes" id="UP000481861"/>
    </source>
</evidence>
<protein>
    <recommendedName>
        <fullName evidence="3">F-box domain-containing protein</fullName>
    </recommendedName>
</protein>
<organism evidence="1 2">
    <name type="scientific">Massariosphaeria phaeospora</name>
    <dbReference type="NCBI Taxonomy" id="100035"/>
    <lineage>
        <taxon>Eukaryota</taxon>
        <taxon>Fungi</taxon>
        <taxon>Dikarya</taxon>
        <taxon>Ascomycota</taxon>
        <taxon>Pezizomycotina</taxon>
        <taxon>Dothideomycetes</taxon>
        <taxon>Pleosporomycetidae</taxon>
        <taxon>Pleosporales</taxon>
        <taxon>Pleosporales incertae sedis</taxon>
        <taxon>Massariosphaeria</taxon>
    </lineage>
</organism>
<dbReference type="AlphaFoldDB" id="A0A7C8MFV4"/>
<name>A0A7C8MFV4_9PLEO</name>
<sequence length="510" mass="58933">MEKLPQELVNQIASNLLEYATGPGVLVYETHSNLARYATISRSWKEAIEQKTFHKLILESTDLEHFEAIATGNRRLWVGHLELQVVLDDYPDEVCGLVEDEHDRRLNNETFTRAIQRLFSVLSSWDSGARQRMIVLRIRAPFSPKDRNHRSLERQKNDNDNYEAVKQRDIFERRYEDSFIELLRADELPVLNNISVLRIVGERERNMHPHVAGDLGSKVRKIQEIQVGFNDADKNSHGIRRANRYACAQAFERCHLPSLKIANVNFQHFCKSDQNHPVEDLLPENFTHDPLSASLRILSYNLTSLDIHGVFDSSLFWPYDAVPTSLAPTWPHLKMLKVDFDMQTPSGGWYFTGTAPRNEDEEGGDTREAPPSGDYYWKIFRTKPDQDTLEPFLLSFAKAAVHMPVLETADLTCELQHSGFQFEIKYAASGQHLIGDIDSSDEDLEKPSYEDFNEQQNLRQLWFAIGSWRLSKITMQVFKNIGKAQHGSELMERYGNKQIEEYDEEDWLAM</sequence>
<proteinExistence type="predicted"/>